<dbReference type="Pfam" id="PF02880">
    <property type="entry name" value="PGM_PMM_III"/>
    <property type="match status" value="1"/>
</dbReference>
<protein>
    <recommendedName>
        <fullName evidence="12">Phosphoglucomutase</fullName>
        <ecNumber evidence="6">5.4.2.2</ecNumber>
    </recommendedName>
    <alternativeName>
        <fullName evidence="14">Alpha-phosphoglucomutase</fullName>
    </alternativeName>
    <alternativeName>
        <fullName evidence="13">Glucose phosphomutase</fullName>
    </alternativeName>
</protein>
<evidence type="ECO:0000256" key="13">
    <source>
        <dbReference type="ARBA" id="ARBA00041398"/>
    </source>
</evidence>
<dbReference type="CDD" id="cd05799">
    <property type="entry name" value="PGM2"/>
    <property type="match status" value="1"/>
</dbReference>
<name>A0A1I1HWQ5_9LACT</name>
<accession>A0A1I1HWQ5</accession>
<dbReference type="PANTHER" id="PTHR45745:SF1">
    <property type="entry name" value="PHOSPHOGLUCOMUTASE 2B-RELATED"/>
    <property type="match status" value="1"/>
</dbReference>
<evidence type="ECO:0000256" key="6">
    <source>
        <dbReference type="ARBA" id="ARBA00012728"/>
    </source>
</evidence>
<keyword evidence="9 15" id="KW-0479">Metal-binding</keyword>
<dbReference type="Pfam" id="PF02878">
    <property type="entry name" value="PGM_PMM_I"/>
    <property type="match status" value="1"/>
</dbReference>
<dbReference type="SUPFAM" id="SSF55957">
    <property type="entry name" value="Phosphoglucomutase, C-terminal domain"/>
    <property type="match status" value="1"/>
</dbReference>
<evidence type="ECO:0000256" key="11">
    <source>
        <dbReference type="ARBA" id="ARBA00023235"/>
    </source>
</evidence>
<evidence type="ECO:0000256" key="2">
    <source>
        <dbReference type="ARBA" id="ARBA00001946"/>
    </source>
</evidence>
<comment type="pathway">
    <text evidence="4">Lipid metabolism.</text>
</comment>
<dbReference type="PANTHER" id="PTHR45745">
    <property type="entry name" value="PHOSPHOMANNOMUTASE 45A"/>
    <property type="match status" value="1"/>
</dbReference>
<feature type="domain" description="Alpha-D-phosphohexomutase alpha/beta/alpha" evidence="18">
    <location>
        <begin position="211"/>
        <end position="314"/>
    </location>
</feature>
<dbReference type="SUPFAM" id="SSF53738">
    <property type="entry name" value="Phosphoglucomutase, first 3 domains"/>
    <property type="match status" value="3"/>
</dbReference>
<evidence type="ECO:0000256" key="7">
    <source>
        <dbReference type="ARBA" id="ARBA00022526"/>
    </source>
</evidence>
<dbReference type="InterPro" id="IPR005841">
    <property type="entry name" value="Alpha-D-phosphohexomutase_SF"/>
</dbReference>
<dbReference type="OrthoDB" id="9806956at2"/>
<dbReference type="InterPro" id="IPR016055">
    <property type="entry name" value="A-D-PHexomutase_a/b/a-I/II/III"/>
</dbReference>
<evidence type="ECO:0000256" key="10">
    <source>
        <dbReference type="ARBA" id="ARBA00022842"/>
    </source>
</evidence>
<evidence type="ECO:0000259" key="19">
    <source>
        <dbReference type="Pfam" id="PF02880"/>
    </source>
</evidence>
<dbReference type="Pfam" id="PF02879">
    <property type="entry name" value="PGM_PMM_II"/>
    <property type="match status" value="1"/>
</dbReference>
<dbReference type="InterPro" id="IPR005843">
    <property type="entry name" value="A-D-PHexomutase_C"/>
</dbReference>
<evidence type="ECO:0000259" key="18">
    <source>
        <dbReference type="Pfam" id="PF02879"/>
    </source>
</evidence>
<feature type="domain" description="Alpha-D-phosphohexomutase alpha/beta/alpha" evidence="17">
    <location>
        <begin position="43"/>
        <end position="179"/>
    </location>
</feature>
<dbReference type="Pfam" id="PF00408">
    <property type="entry name" value="PGM_PMM_IV"/>
    <property type="match status" value="1"/>
</dbReference>
<comment type="cofactor">
    <cofactor evidence="2">
        <name>Mg(2+)</name>
        <dbReference type="ChEBI" id="CHEBI:18420"/>
    </cofactor>
</comment>
<dbReference type="PRINTS" id="PR00509">
    <property type="entry name" value="PGMPMM"/>
</dbReference>
<feature type="domain" description="Alpha-D-phosphohexomutase C-terminal" evidence="16">
    <location>
        <begin position="498"/>
        <end position="556"/>
    </location>
</feature>
<proteinExistence type="inferred from homology"/>
<dbReference type="InterPro" id="IPR005845">
    <property type="entry name" value="A-D-PHexomutase_a/b/a-II"/>
</dbReference>
<evidence type="ECO:0000256" key="9">
    <source>
        <dbReference type="ARBA" id="ARBA00022723"/>
    </source>
</evidence>
<dbReference type="InterPro" id="IPR036900">
    <property type="entry name" value="A-D-PHexomutase_C_sf"/>
</dbReference>
<organism evidence="20 21">
    <name type="scientific">Alkalibacterium subtropicum</name>
    <dbReference type="NCBI Taxonomy" id="753702"/>
    <lineage>
        <taxon>Bacteria</taxon>
        <taxon>Bacillati</taxon>
        <taxon>Bacillota</taxon>
        <taxon>Bacilli</taxon>
        <taxon>Lactobacillales</taxon>
        <taxon>Carnobacteriaceae</taxon>
        <taxon>Alkalibacterium</taxon>
    </lineage>
</organism>
<keyword evidence="7" id="KW-0119">Carbohydrate metabolism</keyword>
<evidence type="ECO:0000313" key="20">
    <source>
        <dbReference type="EMBL" id="SFC28281.1"/>
    </source>
</evidence>
<evidence type="ECO:0000256" key="3">
    <source>
        <dbReference type="ARBA" id="ARBA00005164"/>
    </source>
</evidence>
<evidence type="ECO:0000313" key="21">
    <source>
        <dbReference type="Proteomes" id="UP000199612"/>
    </source>
</evidence>
<feature type="domain" description="Alpha-D-phosphohexomutase alpha/beta/alpha" evidence="19">
    <location>
        <begin position="327"/>
        <end position="451"/>
    </location>
</feature>
<keyword evidence="8" id="KW-0597">Phosphoprotein</keyword>
<comment type="catalytic activity">
    <reaction evidence="1">
        <text>alpha-D-glucose 1-phosphate = alpha-D-glucose 6-phosphate</text>
        <dbReference type="Rhea" id="RHEA:23536"/>
        <dbReference type="ChEBI" id="CHEBI:58225"/>
        <dbReference type="ChEBI" id="CHEBI:58601"/>
        <dbReference type="EC" id="5.4.2.2"/>
    </reaction>
</comment>
<evidence type="ECO:0000259" key="17">
    <source>
        <dbReference type="Pfam" id="PF02878"/>
    </source>
</evidence>
<dbReference type="InterPro" id="IPR016066">
    <property type="entry name" value="A-D-PHexomutase_CS"/>
</dbReference>
<dbReference type="EMBL" id="FOLT01000004">
    <property type="protein sequence ID" value="SFC28281.1"/>
    <property type="molecule type" value="Genomic_DNA"/>
</dbReference>
<dbReference type="Gene3D" id="3.30.310.50">
    <property type="entry name" value="Alpha-D-phosphohexomutase, C-terminal domain"/>
    <property type="match status" value="1"/>
</dbReference>
<reference evidence="21" key="1">
    <citation type="submission" date="2016-10" db="EMBL/GenBank/DDBJ databases">
        <authorList>
            <person name="Varghese N."/>
            <person name="Submissions S."/>
        </authorList>
    </citation>
    <scope>NUCLEOTIDE SEQUENCE [LARGE SCALE GENOMIC DNA]</scope>
    <source>
        <strain evidence="21">DSM 23664</strain>
    </source>
</reference>
<evidence type="ECO:0000256" key="5">
    <source>
        <dbReference type="ARBA" id="ARBA00010231"/>
    </source>
</evidence>
<dbReference type="GO" id="GO:0008973">
    <property type="term" value="F:phosphopentomutase activity"/>
    <property type="evidence" value="ECO:0007669"/>
    <property type="project" value="TreeGrafter"/>
</dbReference>
<dbReference type="AlphaFoldDB" id="A0A1I1HWQ5"/>
<dbReference type="STRING" id="753702.SAMN04488102_104224"/>
<keyword evidence="11" id="KW-0413">Isomerase</keyword>
<dbReference type="Proteomes" id="UP000199612">
    <property type="component" value="Unassembled WGS sequence"/>
</dbReference>
<keyword evidence="7" id="KW-0313">Glucose metabolism</keyword>
<evidence type="ECO:0000256" key="14">
    <source>
        <dbReference type="ARBA" id="ARBA00041467"/>
    </source>
</evidence>
<evidence type="ECO:0000256" key="1">
    <source>
        <dbReference type="ARBA" id="ARBA00000443"/>
    </source>
</evidence>
<dbReference type="GO" id="GO:0000287">
    <property type="term" value="F:magnesium ion binding"/>
    <property type="evidence" value="ECO:0007669"/>
    <property type="project" value="InterPro"/>
</dbReference>
<sequence length="574" mass="64323">MDWKETYQTWLNDSKLDKELKKDLEKHKDDEASLEDAFYTSLEFGTAGMRGIIGAGTNRMNIYTVRQATEGLALFIEKQGEKMKERGVAIAYDSRHMSKEFAVESALTLAAHGIKAYVFEELRPTPELSFAVRHLRAAAGIMITASHNPPEYNGYKVYGEDGGQLPPKEADDLTTYVRSVTDILSIDAMDREKAEKEGLLTFIGHDVDRKYLEALRTVTIDQDLIDRQGRALKIVFTPLHGTGQMLGEKALKQIGFKNVSFVEEQSKPDPDFSTVKSPNPEDPAAFERAIEKGKEVDADVLIATDPDADRLGLAVKTAKGHYEVLSGNQIAALMVEYIFKAHTLKESLPQNSVMLKSIVSSNLPSVIGDKYGVETIDVLTGFKFIAEKIKEFESDHSHIFMYGFEESYGYLIQPFVRDKDAIQALVMVAEMTAYFKEQGYSLFDAIHELYHEHGHFVEKTISVKMDGMEGTEKIKEIMSGLRSQTPEKFGDIQVSMVEDYKTQTRQKGSSEETIELPPANVLKYTLADSSWIAVRPSGTEPKIKFYISACDDSGVAVQEKVEAFEADIRSRIDF</sequence>
<dbReference type="GO" id="GO:0006006">
    <property type="term" value="P:glucose metabolic process"/>
    <property type="evidence" value="ECO:0007669"/>
    <property type="project" value="UniProtKB-KW"/>
</dbReference>
<dbReference type="InterPro" id="IPR005844">
    <property type="entry name" value="A-D-PHexomutase_a/b/a-I"/>
</dbReference>
<dbReference type="PROSITE" id="PS00710">
    <property type="entry name" value="PGM_PMM"/>
    <property type="match status" value="1"/>
</dbReference>
<dbReference type="GO" id="GO:0006166">
    <property type="term" value="P:purine ribonucleoside salvage"/>
    <property type="evidence" value="ECO:0007669"/>
    <property type="project" value="TreeGrafter"/>
</dbReference>
<comment type="similarity">
    <text evidence="5 15">Belongs to the phosphohexose mutase family.</text>
</comment>
<dbReference type="Gene3D" id="3.40.120.10">
    <property type="entry name" value="Alpha-D-Glucose-1,6-Bisphosphate, subunit A, domain 3"/>
    <property type="match status" value="3"/>
</dbReference>
<evidence type="ECO:0000256" key="8">
    <source>
        <dbReference type="ARBA" id="ARBA00022553"/>
    </source>
</evidence>
<dbReference type="InterPro" id="IPR005846">
    <property type="entry name" value="A-D-PHexomutase_a/b/a-III"/>
</dbReference>
<gene>
    <name evidence="20" type="ORF">SAMN04488102_104224</name>
</gene>
<evidence type="ECO:0000256" key="15">
    <source>
        <dbReference type="RuleBase" id="RU004326"/>
    </source>
</evidence>
<evidence type="ECO:0000259" key="16">
    <source>
        <dbReference type="Pfam" id="PF00408"/>
    </source>
</evidence>
<comment type="pathway">
    <text evidence="3">Glycolipid metabolism; diglucosyl-diacylglycerol biosynthesis.</text>
</comment>
<keyword evidence="10 15" id="KW-0460">Magnesium</keyword>
<dbReference type="RefSeq" id="WP_091529539.1">
    <property type="nucleotide sequence ID" value="NZ_FOLT01000004.1"/>
</dbReference>
<dbReference type="EC" id="5.4.2.2" evidence="6"/>
<evidence type="ECO:0000256" key="12">
    <source>
        <dbReference type="ARBA" id="ARBA00039995"/>
    </source>
</evidence>
<dbReference type="GO" id="GO:0004614">
    <property type="term" value="F:phosphoglucomutase activity"/>
    <property type="evidence" value="ECO:0007669"/>
    <property type="project" value="UniProtKB-EC"/>
</dbReference>
<keyword evidence="21" id="KW-1185">Reference proteome</keyword>
<evidence type="ECO:0000256" key="4">
    <source>
        <dbReference type="ARBA" id="ARBA00005189"/>
    </source>
</evidence>